<feature type="compositionally biased region" description="Gly residues" evidence="4">
    <location>
        <begin position="227"/>
        <end position="240"/>
    </location>
</feature>
<evidence type="ECO:0000313" key="9">
    <source>
        <dbReference type="EMBL" id="MBF6301969.1"/>
    </source>
</evidence>
<gene>
    <name evidence="9" type="ORF">IU459_31140</name>
</gene>
<evidence type="ECO:0000259" key="7">
    <source>
        <dbReference type="Pfam" id="PF07731"/>
    </source>
</evidence>
<dbReference type="PROSITE" id="PS00080">
    <property type="entry name" value="MULTICOPPER_OXIDASE2"/>
    <property type="match status" value="1"/>
</dbReference>
<feature type="domain" description="Plastocyanin-like" evidence="7">
    <location>
        <begin position="407"/>
        <end position="509"/>
    </location>
</feature>
<keyword evidence="2" id="KW-0560">Oxidoreductase</keyword>
<reference evidence="9 10" key="1">
    <citation type="submission" date="2020-10" db="EMBL/GenBank/DDBJ databases">
        <title>Identification of Nocardia species via Next-generation sequencing and recognition of intraspecies genetic diversity.</title>
        <authorList>
            <person name="Li P."/>
            <person name="Li P."/>
            <person name="Lu B."/>
        </authorList>
    </citation>
    <scope>NUCLEOTIDE SEQUENCE [LARGE SCALE GENOMIC DNA]</scope>
    <source>
        <strain evidence="9 10">BJ06-0157</strain>
    </source>
</reference>
<dbReference type="InterPro" id="IPR045087">
    <property type="entry name" value="Cu-oxidase_fam"/>
</dbReference>
<keyword evidence="1" id="KW-0479">Metal-binding</keyword>
<sequence>MSSRRLAHSRAMSRRSFLAVTGGAVSALAACSSGSHAPAAIVGPDSDPVRAAENRRRAASAPVRDVVLSAEPTTVDLGGLQVQTWTYGGKLPGQEIRIARGEVLRADFTNALPQPSSIHWHGVALRDDMDGVPELTQSAVASGGGFRYEFTVPDAGTYWFHPHVGVQLDRGLYAPLIVEDPADGNNYDVEAVVVLDDWLDGVDGRDPDTELAQLRATGMAGMNMGPMTGGATGGHGGHGSGPDPTAPLGTDAGDVTYPYFLINGRLNTDPMTFAARPGQRMRLRIINAAADTAFRVAVGRHQLNVTHSDGFPVHPVTTDCLLISMGERYDAIVELGDGVFPLIAAAEGKQGRGLALIRTGGGNPPPADVRARELDETPLTAARLRADESVLLTPKAPDAVLDVSLGADDKRYQWTINGKTFDEHAMLDVREGQRVRLRFVNTTMMFHPMHLHGHTFQLVDGNSTGARKDTTIVLPNQTVEVDFDAVNPGQWMLHCHNAYHGEAGMMSVLSYVR</sequence>
<dbReference type="PROSITE" id="PS51318">
    <property type="entry name" value="TAT"/>
    <property type="match status" value="1"/>
</dbReference>
<dbReference type="SUPFAM" id="SSF49503">
    <property type="entry name" value="Cupredoxins"/>
    <property type="match status" value="3"/>
</dbReference>
<protein>
    <submittedName>
        <fullName evidence="9">Multicopper oxidase family protein</fullName>
    </submittedName>
</protein>
<dbReference type="Proteomes" id="UP000702209">
    <property type="component" value="Unassembled WGS sequence"/>
</dbReference>
<dbReference type="EMBL" id="JADLQX010000035">
    <property type="protein sequence ID" value="MBF6301969.1"/>
    <property type="molecule type" value="Genomic_DNA"/>
</dbReference>
<keyword evidence="10" id="KW-1185">Reference proteome</keyword>
<dbReference type="PROSITE" id="PS51257">
    <property type="entry name" value="PROKAR_LIPOPROTEIN"/>
    <property type="match status" value="1"/>
</dbReference>
<dbReference type="InterPro" id="IPR011706">
    <property type="entry name" value="Cu-oxidase_C"/>
</dbReference>
<feature type="region of interest" description="Disordered" evidence="4">
    <location>
        <begin position="226"/>
        <end position="249"/>
    </location>
</feature>
<dbReference type="InterPro" id="IPR011707">
    <property type="entry name" value="Cu-oxidase-like_N"/>
</dbReference>
<feature type="domain" description="Plastocyanin-like" evidence="8">
    <location>
        <begin position="77"/>
        <end position="182"/>
    </location>
</feature>
<dbReference type="InterPro" id="IPR008972">
    <property type="entry name" value="Cupredoxin"/>
</dbReference>
<dbReference type="CDD" id="cd13870">
    <property type="entry name" value="CuRO_2_CopA_like_1"/>
    <property type="match status" value="1"/>
</dbReference>
<dbReference type="Pfam" id="PF07731">
    <property type="entry name" value="Cu-oxidase_2"/>
    <property type="match status" value="1"/>
</dbReference>
<dbReference type="CDD" id="cd13896">
    <property type="entry name" value="CuRO_3_CopA"/>
    <property type="match status" value="1"/>
</dbReference>
<feature type="domain" description="Plastocyanin-like" evidence="6">
    <location>
        <begin position="260"/>
        <end position="359"/>
    </location>
</feature>
<accession>A0ABS0CZF2</accession>
<dbReference type="Pfam" id="PF07732">
    <property type="entry name" value="Cu-oxidase_3"/>
    <property type="match status" value="1"/>
</dbReference>
<keyword evidence="5" id="KW-0732">Signal</keyword>
<evidence type="ECO:0000256" key="2">
    <source>
        <dbReference type="ARBA" id="ARBA00023002"/>
    </source>
</evidence>
<dbReference type="InterPro" id="IPR002355">
    <property type="entry name" value="Cu_oxidase_Cu_BS"/>
</dbReference>
<name>A0ABS0CZF2_9NOCA</name>
<organism evidence="9 10">
    <name type="scientific">Nocardia amamiensis</name>
    <dbReference type="NCBI Taxonomy" id="404578"/>
    <lineage>
        <taxon>Bacteria</taxon>
        <taxon>Bacillati</taxon>
        <taxon>Actinomycetota</taxon>
        <taxon>Actinomycetes</taxon>
        <taxon>Mycobacteriales</taxon>
        <taxon>Nocardiaceae</taxon>
        <taxon>Nocardia</taxon>
    </lineage>
</organism>
<dbReference type="Pfam" id="PF00394">
    <property type="entry name" value="Cu-oxidase"/>
    <property type="match status" value="1"/>
</dbReference>
<comment type="caution">
    <text evidence="9">The sequence shown here is derived from an EMBL/GenBank/DDBJ whole genome shotgun (WGS) entry which is preliminary data.</text>
</comment>
<feature type="signal peptide" evidence="5">
    <location>
        <begin position="1"/>
        <end position="29"/>
    </location>
</feature>
<evidence type="ECO:0000256" key="1">
    <source>
        <dbReference type="ARBA" id="ARBA00022723"/>
    </source>
</evidence>
<dbReference type="PANTHER" id="PTHR11709:SF394">
    <property type="entry name" value="FI03373P-RELATED"/>
    <property type="match status" value="1"/>
</dbReference>
<dbReference type="InterPro" id="IPR034279">
    <property type="entry name" value="CuRO_3_CopA"/>
</dbReference>
<proteinExistence type="predicted"/>
<feature type="chain" id="PRO_5045638430" evidence="5">
    <location>
        <begin position="30"/>
        <end position="513"/>
    </location>
</feature>
<evidence type="ECO:0000259" key="8">
    <source>
        <dbReference type="Pfam" id="PF07732"/>
    </source>
</evidence>
<keyword evidence="3" id="KW-0186">Copper</keyword>
<dbReference type="InterPro" id="IPR001117">
    <property type="entry name" value="Cu-oxidase_2nd"/>
</dbReference>
<evidence type="ECO:0000256" key="3">
    <source>
        <dbReference type="ARBA" id="ARBA00023008"/>
    </source>
</evidence>
<dbReference type="PROSITE" id="PS00079">
    <property type="entry name" value="MULTICOPPER_OXIDASE1"/>
    <property type="match status" value="1"/>
</dbReference>
<dbReference type="CDD" id="cd13861">
    <property type="entry name" value="CuRO_1_CumA_like"/>
    <property type="match status" value="1"/>
</dbReference>
<evidence type="ECO:0000256" key="5">
    <source>
        <dbReference type="SAM" id="SignalP"/>
    </source>
</evidence>
<dbReference type="PANTHER" id="PTHR11709">
    <property type="entry name" value="MULTI-COPPER OXIDASE"/>
    <property type="match status" value="1"/>
</dbReference>
<evidence type="ECO:0000259" key="6">
    <source>
        <dbReference type="Pfam" id="PF00394"/>
    </source>
</evidence>
<evidence type="ECO:0000313" key="10">
    <source>
        <dbReference type="Proteomes" id="UP000702209"/>
    </source>
</evidence>
<evidence type="ECO:0000256" key="4">
    <source>
        <dbReference type="SAM" id="MobiDB-lite"/>
    </source>
</evidence>
<dbReference type="Gene3D" id="2.60.40.420">
    <property type="entry name" value="Cupredoxins - blue copper proteins"/>
    <property type="match status" value="3"/>
</dbReference>
<dbReference type="InterPro" id="IPR033138">
    <property type="entry name" value="Cu_oxidase_CS"/>
</dbReference>
<dbReference type="InterPro" id="IPR006311">
    <property type="entry name" value="TAT_signal"/>
</dbReference>